<keyword evidence="2" id="KW-1185">Reference proteome</keyword>
<evidence type="ECO:0000313" key="1">
    <source>
        <dbReference type="EMBL" id="RYR34891.1"/>
    </source>
</evidence>
<protein>
    <submittedName>
        <fullName evidence="1">Uncharacterized protein</fullName>
    </submittedName>
</protein>
<dbReference type="EMBL" id="SDMP01000010">
    <property type="protein sequence ID" value="RYR34891.1"/>
    <property type="molecule type" value="Genomic_DNA"/>
</dbReference>
<organism evidence="1 2">
    <name type="scientific">Arachis hypogaea</name>
    <name type="common">Peanut</name>
    <dbReference type="NCBI Taxonomy" id="3818"/>
    <lineage>
        <taxon>Eukaryota</taxon>
        <taxon>Viridiplantae</taxon>
        <taxon>Streptophyta</taxon>
        <taxon>Embryophyta</taxon>
        <taxon>Tracheophyta</taxon>
        <taxon>Spermatophyta</taxon>
        <taxon>Magnoliopsida</taxon>
        <taxon>eudicotyledons</taxon>
        <taxon>Gunneridae</taxon>
        <taxon>Pentapetalae</taxon>
        <taxon>rosids</taxon>
        <taxon>fabids</taxon>
        <taxon>Fabales</taxon>
        <taxon>Fabaceae</taxon>
        <taxon>Papilionoideae</taxon>
        <taxon>50 kb inversion clade</taxon>
        <taxon>dalbergioids sensu lato</taxon>
        <taxon>Dalbergieae</taxon>
        <taxon>Pterocarpus clade</taxon>
        <taxon>Arachis</taxon>
    </lineage>
</organism>
<comment type="caution">
    <text evidence="1">The sequence shown here is derived from an EMBL/GenBank/DDBJ whole genome shotgun (WGS) entry which is preliminary data.</text>
</comment>
<accession>A0A445B8A0</accession>
<name>A0A445B8A0_ARAHY</name>
<gene>
    <name evidence="1" type="ORF">Ahy_A10g049951</name>
</gene>
<sequence>MESSNEEFDLEAEVDLAKLRKGPPYVCSLLKKIPNSEKSNDLKQKNGKRYSFDISKSDQIFYINSKFYLKEELCFLVKDLKGKPYCKFHQTTSHLTNNCVRFRDLI</sequence>
<reference evidence="1 2" key="1">
    <citation type="submission" date="2019-01" db="EMBL/GenBank/DDBJ databases">
        <title>Sequencing of cultivated peanut Arachis hypogaea provides insights into genome evolution and oil improvement.</title>
        <authorList>
            <person name="Chen X."/>
        </authorList>
    </citation>
    <scope>NUCLEOTIDE SEQUENCE [LARGE SCALE GENOMIC DNA]</scope>
    <source>
        <strain evidence="2">cv. Fuhuasheng</strain>
        <tissue evidence="1">Leaves</tissue>
    </source>
</reference>
<dbReference type="Proteomes" id="UP000289738">
    <property type="component" value="Chromosome A10"/>
</dbReference>
<dbReference type="AlphaFoldDB" id="A0A445B8A0"/>
<proteinExistence type="predicted"/>
<evidence type="ECO:0000313" key="2">
    <source>
        <dbReference type="Proteomes" id="UP000289738"/>
    </source>
</evidence>